<evidence type="ECO:0000313" key="3">
    <source>
        <dbReference type="EMBL" id="QJE30800.1"/>
    </source>
</evidence>
<evidence type="ECO:0000256" key="1">
    <source>
        <dbReference type="ARBA" id="ARBA00022649"/>
    </source>
</evidence>
<organism evidence="4 7">
    <name type="scientific">Parabacteroides distasonis</name>
    <dbReference type="NCBI Taxonomy" id="823"/>
    <lineage>
        <taxon>Bacteria</taxon>
        <taxon>Pseudomonadati</taxon>
        <taxon>Bacteroidota</taxon>
        <taxon>Bacteroidia</taxon>
        <taxon>Bacteroidales</taxon>
        <taxon>Tannerellaceae</taxon>
        <taxon>Parabacteroides</taxon>
    </lineage>
</organism>
<evidence type="ECO:0000313" key="6">
    <source>
        <dbReference type="Proteomes" id="UP000095591"/>
    </source>
</evidence>
<dbReference type="EMBL" id="VOHW01000002">
    <property type="protein sequence ID" value="TWV63404.1"/>
    <property type="molecule type" value="Genomic_DNA"/>
</dbReference>
<reference evidence="3 8" key="3">
    <citation type="submission" date="2020-04" db="EMBL/GenBank/DDBJ databases">
        <title>Complete Genomes and Methylome analysis of CBBP consortium that reverse antibiotic-induced susceptibility to vancomycin-resistant Enterococcus faecium infection.</title>
        <authorList>
            <person name="Fomenkov A."/>
            <person name="Zhang Z."/>
            <person name="Pamer E."/>
            <person name="Roberts R.J."/>
        </authorList>
    </citation>
    <scope>NUCLEOTIDE SEQUENCE [LARGE SCALE GENOMIC DNA]</scope>
    <source>
        <strain evidence="8">CBBP</strain>
        <strain evidence="3">CBBP-1</strain>
    </source>
</reference>
<dbReference type="EMBL" id="CP120353">
    <property type="protein sequence ID" value="WET62512.1"/>
    <property type="molecule type" value="Genomic_DNA"/>
</dbReference>
<dbReference type="EMBL" id="CP051672">
    <property type="protein sequence ID" value="QJE30800.1"/>
    <property type="molecule type" value="Genomic_DNA"/>
</dbReference>
<evidence type="ECO:0000313" key="2">
    <source>
        <dbReference type="EMBL" id="CUN15285.1"/>
    </source>
</evidence>
<reference evidence="2 6" key="1">
    <citation type="submission" date="2015-09" db="EMBL/GenBank/DDBJ databases">
        <authorList>
            <consortium name="Pathogen Informatics"/>
        </authorList>
    </citation>
    <scope>NUCLEOTIDE SEQUENCE [LARGE SCALE GENOMIC DNA]</scope>
    <source>
        <strain evidence="2 6">2789STDY5608872</strain>
    </source>
</reference>
<dbReference type="EMBL" id="CYXP01000004">
    <property type="protein sequence ID" value="CUN15285.1"/>
    <property type="molecule type" value="Genomic_DNA"/>
</dbReference>
<gene>
    <name evidence="2" type="ORF">ERS852429_02205</name>
    <name evidence="4" type="ORF">FSA05_04535</name>
    <name evidence="3" type="ORF">HHO38_22085</name>
    <name evidence="5" type="ORF">P2T59_12420</name>
</gene>
<evidence type="ECO:0000313" key="5">
    <source>
        <dbReference type="EMBL" id="WET62512.1"/>
    </source>
</evidence>
<dbReference type="Proteomes" id="UP000095591">
    <property type="component" value="Unassembled WGS sequence"/>
</dbReference>
<evidence type="ECO:0000313" key="8">
    <source>
        <dbReference type="Proteomes" id="UP000501982"/>
    </source>
</evidence>
<evidence type="ECO:0000313" key="7">
    <source>
        <dbReference type="Proteomes" id="UP000315827"/>
    </source>
</evidence>
<reference evidence="5" key="4">
    <citation type="submission" date="2023-03" db="EMBL/GenBank/DDBJ databases">
        <title>Parabacteroides distasonis, a bacteria resistant against UC.</title>
        <authorList>
            <person name="Dai W."/>
        </authorList>
    </citation>
    <scope>NUCLEOTIDE SEQUENCE</scope>
    <source>
        <strain evidence="5">F1-28</strain>
    </source>
</reference>
<sequence length="113" mass="13546">MDGQLSRKKVIGSPIYEESLERTFVEGIERFGMFQARKYLEHILNTVEKLENDYPYYPECRHLTTKSRMYRNIILDSHLIIYRITEERIEVLDIVHSASSMRKIKKTKNIHIE</sequence>
<reference evidence="4 7" key="2">
    <citation type="submission" date="2019-07" db="EMBL/GenBank/DDBJ databases">
        <title>Genome sequencing of Parabacteroides distasonis iSURF_7.</title>
        <authorList>
            <person name="Degefu H.N."/>
            <person name="Ruoff K.L."/>
            <person name="Price C.E."/>
            <person name="Valls R.A."/>
            <person name="O'Toole G.A."/>
        </authorList>
    </citation>
    <scope>NUCLEOTIDE SEQUENCE [LARGE SCALE GENOMIC DNA]</scope>
    <source>
        <strain evidence="4 7">CFPLTA003_1B</strain>
    </source>
</reference>
<dbReference type="InterPro" id="IPR035093">
    <property type="entry name" value="RelE/ParE_toxin_dom_sf"/>
</dbReference>
<proteinExistence type="predicted"/>
<evidence type="ECO:0000313" key="4">
    <source>
        <dbReference type="EMBL" id="TWV63404.1"/>
    </source>
</evidence>
<dbReference type="RefSeq" id="WP_008773528.1">
    <property type="nucleotide sequence ID" value="NZ_CDRH01000942.1"/>
</dbReference>
<dbReference type="Proteomes" id="UP000501982">
    <property type="component" value="Chromosome"/>
</dbReference>
<dbReference type="Proteomes" id="UP000315827">
    <property type="component" value="Unassembled WGS sequence"/>
</dbReference>
<dbReference type="InterPro" id="IPR007712">
    <property type="entry name" value="RelE/ParE_toxin"/>
</dbReference>
<accession>A0A174WEB1</accession>
<name>A0A174WEB1_PARDI</name>
<dbReference type="Pfam" id="PF05016">
    <property type="entry name" value="ParE_toxin"/>
    <property type="match status" value="1"/>
</dbReference>
<dbReference type="Proteomes" id="UP001221009">
    <property type="component" value="Chromosome"/>
</dbReference>
<protein>
    <submittedName>
        <fullName evidence="2">Plasmid stabilisation system protein</fullName>
    </submittedName>
    <submittedName>
        <fullName evidence="4">Type II toxin-antitoxin system RelE/ParE family toxin</fullName>
    </submittedName>
</protein>
<keyword evidence="1" id="KW-1277">Toxin-antitoxin system</keyword>
<dbReference type="AlphaFoldDB" id="A0A174WEB1"/>
<dbReference type="Gene3D" id="3.30.2310.20">
    <property type="entry name" value="RelE-like"/>
    <property type="match status" value="1"/>
</dbReference>